<sequence length="192" mass="19860">MIKRLALLSLTALLTSAAHAAPVLLDITTNSITGSKSAGLSTVAGSNQVTHTSQGYFKDEFLFTHAGLAKVNAFLNTSYDNDIQKIVFKSASFLDVDGSSLAFVTEFDEDTGTTDTFGMSPVSFTAQGSFLMIIEGWAGGNNGLFGTSPISASYSGGINVTPLANNVPEPSALLLVGIGAAAAAAAMRRKRS</sequence>
<dbReference type="AlphaFoldDB" id="A0A4R6QJP4"/>
<dbReference type="InterPro" id="IPR013424">
    <property type="entry name" value="Ice-binding_C"/>
</dbReference>
<evidence type="ECO:0000256" key="1">
    <source>
        <dbReference type="SAM" id="SignalP"/>
    </source>
</evidence>
<dbReference type="InParanoid" id="A0A4R6QJP4"/>
<keyword evidence="1" id="KW-0732">Signal</keyword>
<dbReference type="NCBIfam" id="NF038126">
    <property type="entry name" value="PEP_CTERM_FxDxF"/>
    <property type="match status" value="1"/>
</dbReference>
<dbReference type="Proteomes" id="UP000295361">
    <property type="component" value="Unassembled WGS sequence"/>
</dbReference>
<reference evidence="3 4" key="1">
    <citation type="submission" date="2019-03" db="EMBL/GenBank/DDBJ databases">
        <title>Genomic Encyclopedia of Type Strains, Phase IV (KMG-IV): sequencing the most valuable type-strain genomes for metagenomic binning, comparative biology and taxonomic classification.</title>
        <authorList>
            <person name="Goeker M."/>
        </authorList>
    </citation>
    <scope>NUCLEOTIDE SEQUENCE [LARGE SCALE GENOMIC DNA]</scope>
    <source>
        <strain evidence="3 4">DSM 16998</strain>
    </source>
</reference>
<dbReference type="EMBL" id="SNXS01000005">
    <property type="protein sequence ID" value="TDP63377.1"/>
    <property type="molecule type" value="Genomic_DNA"/>
</dbReference>
<proteinExistence type="predicted"/>
<name>A0A4R6QJP4_9BURK</name>
<feature type="domain" description="Ice-binding protein C-terminal" evidence="2">
    <location>
        <begin position="167"/>
        <end position="189"/>
    </location>
</feature>
<keyword evidence="4" id="KW-1185">Reference proteome</keyword>
<feature type="chain" id="PRO_5020875962" evidence="1">
    <location>
        <begin position="21"/>
        <end position="192"/>
    </location>
</feature>
<protein>
    <submittedName>
        <fullName evidence="3">Putative secreted protein with PEP-CTERM sorting signal</fullName>
    </submittedName>
</protein>
<accession>A0A4R6QJP4</accession>
<organism evidence="3 4">
    <name type="scientific">Roseateles toxinivorans</name>
    <dbReference type="NCBI Taxonomy" id="270368"/>
    <lineage>
        <taxon>Bacteria</taxon>
        <taxon>Pseudomonadati</taxon>
        <taxon>Pseudomonadota</taxon>
        <taxon>Betaproteobacteria</taxon>
        <taxon>Burkholderiales</taxon>
        <taxon>Sphaerotilaceae</taxon>
        <taxon>Roseateles</taxon>
    </lineage>
</organism>
<feature type="signal peptide" evidence="1">
    <location>
        <begin position="1"/>
        <end position="20"/>
    </location>
</feature>
<dbReference type="RefSeq" id="WP_133702544.1">
    <property type="nucleotide sequence ID" value="NZ_SNXS01000005.1"/>
</dbReference>
<dbReference type="Pfam" id="PF07589">
    <property type="entry name" value="PEP-CTERM"/>
    <property type="match status" value="1"/>
</dbReference>
<evidence type="ECO:0000313" key="4">
    <source>
        <dbReference type="Proteomes" id="UP000295361"/>
    </source>
</evidence>
<evidence type="ECO:0000259" key="2">
    <source>
        <dbReference type="Pfam" id="PF07589"/>
    </source>
</evidence>
<gene>
    <name evidence="3" type="ORF">DES47_105382</name>
</gene>
<comment type="caution">
    <text evidence="3">The sequence shown here is derived from an EMBL/GenBank/DDBJ whole genome shotgun (WGS) entry which is preliminary data.</text>
</comment>
<dbReference type="NCBIfam" id="TIGR02595">
    <property type="entry name" value="PEP_CTERM"/>
    <property type="match status" value="1"/>
</dbReference>
<evidence type="ECO:0000313" key="3">
    <source>
        <dbReference type="EMBL" id="TDP63377.1"/>
    </source>
</evidence>